<organism evidence="1 2">
    <name type="scientific">Bosea robiniae</name>
    <dbReference type="NCBI Taxonomy" id="1036780"/>
    <lineage>
        <taxon>Bacteria</taxon>
        <taxon>Pseudomonadati</taxon>
        <taxon>Pseudomonadota</taxon>
        <taxon>Alphaproteobacteria</taxon>
        <taxon>Hyphomicrobiales</taxon>
        <taxon>Boseaceae</taxon>
        <taxon>Bosea</taxon>
    </lineage>
</organism>
<comment type="caution">
    <text evidence="1">The sequence shown here is derived from an EMBL/GenBank/DDBJ whole genome shotgun (WGS) entry which is preliminary data.</text>
</comment>
<keyword evidence="2" id="KW-1185">Reference proteome</keyword>
<proteinExistence type="predicted"/>
<gene>
    <name evidence="1" type="ORF">SAMN05421844_1011081</name>
</gene>
<reference evidence="1 2" key="1">
    <citation type="submission" date="2016-10" db="EMBL/GenBank/DDBJ databases">
        <authorList>
            <person name="Varghese N."/>
            <person name="Submissions S."/>
        </authorList>
    </citation>
    <scope>NUCLEOTIDE SEQUENCE [LARGE SCALE GENOMIC DNA]</scope>
    <source>
        <strain evidence="1 2">DSM 26672</strain>
    </source>
</reference>
<dbReference type="EMBL" id="FNBZ01000001">
    <property type="protein sequence ID" value="SDF63146.1"/>
    <property type="molecule type" value="Genomic_DNA"/>
</dbReference>
<accession>A0ABY0NKL2</accession>
<dbReference type="Proteomes" id="UP000199468">
    <property type="component" value="Unassembled WGS sequence"/>
</dbReference>
<evidence type="ECO:0000313" key="1">
    <source>
        <dbReference type="EMBL" id="SDF63146.1"/>
    </source>
</evidence>
<sequence length="200" mass="21269">MHVRVLFGAVEALKSRLLDRWTAGWSVPTDEVFIPARLPLRDAEAGGGIAEPWLRMAARSAAVKWRSEVCGVHRGRVRSVVIAGAGLPQPASNKVHGAAHVTARYCGRVPDGGFCFRHGLCDTNGSEVLHFVSQVYFNPPPDLPAYPALKFDVDDDSEALYQAAMRSTMAAAALSGGDFSESSAIAPIDTKQHAVASGAS</sequence>
<evidence type="ECO:0000313" key="2">
    <source>
        <dbReference type="Proteomes" id="UP000199468"/>
    </source>
</evidence>
<protein>
    <submittedName>
        <fullName evidence="1">Uncharacterized protein</fullName>
    </submittedName>
</protein>
<name>A0ABY0NKL2_9HYPH</name>
<dbReference type="RefSeq" id="WP_091856067.1">
    <property type="nucleotide sequence ID" value="NZ_FNBZ01000001.1"/>
</dbReference>